<dbReference type="RefSeq" id="WP_132210267.1">
    <property type="nucleotide sequence ID" value="NZ_SLWN01000006.1"/>
</dbReference>
<proteinExistence type="predicted"/>
<keyword evidence="2" id="KW-1185">Reference proteome</keyword>
<gene>
    <name evidence="1" type="ORF">EV652_10614</name>
</gene>
<name>A0A4R2HFW1_9ACTN</name>
<evidence type="ECO:0000313" key="2">
    <source>
        <dbReference type="Proteomes" id="UP000294508"/>
    </source>
</evidence>
<sequence length="67" mass="7330">MTNDLKTPDPLPDTLRAGAQDASAVKVHDLAWLEFEKPGLDRDEVDQAAGKAVVDAFTIPWKSEIQP</sequence>
<organism evidence="1 2">
    <name type="scientific">Kribbella steppae</name>
    <dbReference type="NCBI Taxonomy" id="2512223"/>
    <lineage>
        <taxon>Bacteria</taxon>
        <taxon>Bacillati</taxon>
        <taxon>Actinomycetota</taxon>
        <taxon>Actinomycetes</taxon>
        <taxon>Propionibacteriales</taxon>
        <taxon>Kribbellaceae</taxon>
        <taxon>Kribbella</taxon>
    </lineage>
</organism>
<dbReference type="AlphaFoldDB" id="A0A4R2HFW1"/>
<dbReference type="EMBL" id="SLWN01000006">
    <property type="protein sequence ID" value="TCO28032.1"/>
    <property type="molecule type" value="Genomic_DNA"/>
</dbReference>
<reference evidence="1 2" key="1">
    <citation type="journal article" date="2015" name="Stand. Genomic Sci.">
        <title>Genomic Encyclopedia of Bacterial and Archaeal Type Strains, Phase III: the genomes of soil and plant-associated and newly described type strains.</title>
        <authorList>
            <person name="Whitman W.B."/>
            <person name="Woyke T."/>
            <person name="Klenk H.P."/>
            <person name="Zhou Y."/>
            <person name="Lilburn T.G."/>
            <person name="Beck B.J."/>
            <person name="De Vos P."/>
            <person name="Vandamme P."/>
            <person name="Eisen J.A."/>
            <person name="Garrity G."/>
            <person name="Hugenholtz P."/>
            <person name="Kyrpides N.C."/>
        </authorList>
    </citation>
    <scope>NUCLEOTIDE SEQUENCE [LARGE SCALE GENOMIC DNA]</scope>
    <source>
        <strain evidence="1 2">VKM Ac-2572</strain>
    </source>
</reference>
<dbReference type="OrthoDB" id="3827654at2"/>
<comment type="caution">
    <text evidence="1">The sequence shown here is derived from an EMBL/GenBank/DDBJ whole genome shotgun (WGS) entry which is preliminary data.</text>
</comment>
<dbReference type="Proteomes" id="UP000294508">
    <property type="component" value="Unassembled WGS sequence"/>
</dbReference>
<evidence type="ECO:0000313" key="1">
    <source>
        <dbReference type="EMBL" id="TCO28032.1"/>
    </source>
</evidence>
<protein>
    <submittedName>
        <fullName evidence="1">Uncharacterized protein</fullName>
    </submittedName>
</protein>
<accession>A0A4R2HFW1</accession>